<dbReference type="Proteomes" id="UP000800092">
    <property type="component" value="Unassembled WGS sequence"/>
</dbReference>
<feature type="compositionally biased region" description="Polar residues" evidence="4">
    <location>
        <begin position="562"/>
        <end position="575"/>
    </location>
</feature>
<dbReference type="GO" id="GO:0046540">
    <property type="term" value="C:U4/U6 x U5 tri-snRNP complex"/>
    <property type="evidence" value="ECO:0007669"/>
    <property type="project" value="TreeGrafter"/>
</dbReference>
<evidence type="ECO:0000256" key="2">
    <source>
        <dbReference type="ARBA" id="ARBA00006076"/>
    </source>
</evidence>
<dbReference type="EMBL" id="ML991784">
    <property type="protein sequence ID" value="KAF2236642.1"/>
    <property type="molecule type" value="Genomic_DNA"/>
</dbReference>
<reference evidence="5" key="1">
    <citation type="journal article" date="2020" name="Stud. Mycol.">
        <title>101 Dothideomycetes genomes: a test case for predicting lifestyles and emergence of pathogens.</title>
        <authorList>
            <person name="Haridas S."/>
            <person name="Albert R."/>
            <person name="Binder M."/>
            <person name="Bloem J."/>
            <person name="Labutti K."/>
            <person name="Salamov A."/>
            <person name="Andreopoulos B."/>
            <person name="Baker S."/>
            <person name="Barry K."/>
            <person name="Bills G."/>
            <person name="Bluhm B."/>
            <person name="Cannon C."/>
            <person name="Castanera R."/>
            <person name="Culley D."/>
            <person name="Daum C."/>
            <person name="Ezra D."/>
            <person name="Gonzalez J."/>
            <person name="Henrissat B."/>
            <person name="Kuo A."/>
            <person name="Liang C."/>
            <person name="Lipzen A."/>
            <person name="Lutzoni F."/>
            <person name="Magnuson J."/>
            <person name="Mondo S."/>
            <person name="Nolan M."/>
            <person name="Ohm R."/>
            <person name="Pangilinan J."/>
            <person name="Park H.-J."/>
            <person name="Ramirez L."/>
            <person name="Alfaro M."/>
            <person name="Sun H."/>
            <person name="Tritt A."/>
            <person name="Yoshinaga Y."/>
            <person name="Zwiers L.-H."/>
            <person name="Turgeon B."/>
            <person name="Goodwin S."/>
            <person name="Spatafora J."/>
            <person name="Crous P."/>
            <person name="Grigoriev I."/>
        </authorList>
    </citation>
    <scope>NUCLEOTIDE SEQUENCE</scope>
    <source>
        <strain evidence="5">Tuck. ex Michener</strain>
    </source>
</reference>
<evidence type="ECO:0000256" key="3">
    <source>
        <dbReference type="ARBA" id="ARBA00023242"/>
    </source>
</evidence>
<evidence type="ECO:0000313" key="6">
    <source>
        <dbReference type="Proteomes" id="UP000800092"/>
    </source>
</evidence>
<dbReference type="PANTHER" id="PTHR14152">
    <property type="entry name" value="SQUAMOUS CELL CARCINOMA ANTIGEN RECOGNISED BY CYTOTOXIC T LYMPHOCYTES"/>
    <property type="match status" value="1"/>
</dbReference>
<dbReference type="PANTHER" id="PTHR14152:SF5">
    <property type="entry name" value="U4_U6.U5 TRI-SNRNP-ASSOCIATED PROTEIN 1"/>
    <property type="match status" value="1"/>
</dbReference>
<keyword evidence="6" id="KW-1185">Reference proteome</keyword>
<feature type="compositionally biased region" description="Basic and acidic residues" evidence="4">
    <location>
        <begin position="367"/>
        <end position="379"/>
    </location>
</feature>
<feature type="compositionally biased region" description="Acidic residues" evidence="4">
    <location>
        <begin position="447"/>
        <end position="456"/>
    </location>
</feature>
<evidence type="ECO:0008006" key="7">
    <source>
        <dbReference type="Google" id="ProtNLM"/>
    </source>
</evidence>
<feature type="compositionally biased region" description="Basic and acidic residues" evidence="4">
    <location>
        <begin position="64"/>
        <end position="102"/>
    </location>
</feature>
<feature type="compositionally biased region" description="Polar residues" evidence="4">
    <location>
        <begin position="641"/>
        <end position="651"/>
    </location>
</feature>
<sequence length="669" mass="75669">MAEGLDLEEANRVRKALGMAPLPVSGTSSGPVFKESKDDNSSSDEDEPASTLETREAAGFNNWEKLKGEQEARAKREAQKEAIRKAREHAQRFSKLEGKGLGEADDAGDVDTKTWLRQQKKRQKQIDKARRLEEELAEREKQAAYTSADLAGVRVGHEVDAFGEEAEHILTLKDTAVDDEDEQDELENLDLKEREKLHEKLELKKNKPAYNPNDVAAAAEKKSLLGQYDEVIDGKKEKRFTLDGQGSTREVPKLEEDLAPRQKGVKISLDLFKDETPISDYVDPSEIKVKKPKKKKSKSTRQRPVDEDEDKFQMTDFAASANAMDADGAGPGPHKKRNLDDFNDDEDLQAQLAQQRRQALKKRKKMRPEDVAQQLREEGSATPAPVSTIEDREEEPGLILDETSEFVANLQNPVEKEPHRRSYAHAPSAPSGSPFSDEEASKGGPDDSYDAVASDEEGSKARIRRESSTNGQEITNTGLAEEETVNGSIGGLLNMLTNRGLIDRRPEEHDLNQQLRDRQAFLYRKQKREEEIERKAREQRERDRKSGRLDRMSNREREEYARQTNQSREALESRTTSTIFEKEYKPNFELKYVDDFGRHMNEKEAFKHLSHQFHGKGSGKQKQEKHLKKVADEKKREAQSALDSSQATGMNNVGAINAKKNRSAGVRLQ</sequence>
<keyword evidence="3" id="KW-0539">Nucleus</keyword>
<feature type="region of interest" description="Disordered" evidence="4">
    <location>
        <begin position="611"/>
        <end position="669"/>
    </location>
</feature>
<feature type="region of interest" description="Disordered" evidence="4">
    <location>
        <begin position="236"/>
        <end position="485"/>
    </location>
</feature>
<proteinExistence type="inferred from homology"/>
<feature type="compositionally biased region" description="Basic and acidic residues" evidence="4">
    <location>
        <begin position="457"/>
        <end position="467"/>
    </location>
</feature>
<comment type="subcellular location">
    <subcellularLocation>
        <location evidence="1">Nucleus</location>
    </subcellularLocation>
</comment>
<name>A0A6A6HFD3_VIRVR</name>
<dbReference type="GO" id="GO:0000481">
    <property type="term" value="P:maturation of 5S rRNA"/>
    <property type="evidence" value="ECO:0007669"/>
    <property type="project" value="TreeGrafter"/>
</dbReference>
<feature type="compositionally biased region" description="Basic and acidic residues" evidence="4">
    <location>
        <begin position="250"/>
        <end position="260"/>
    </location>
</feature>
<feature type="region of interest" description="Disordered" evidence="4">
    <location>
        <begin position="15"/>
        <end position="132"/>
    </location>
</feature>
<feature type="compositionally biased region" description="Basic and acidic residues" evidence="4">
    <location>
        <begin position="529"/>
        <end position="561"/>
    </location>
</feature>
<dbReference type="InterPro" id="IPR005011">
    <property type="entry name" value="SNU66/SART1"/>
</dbReference>
<dbReference type="Pfam" id="PF03343">
    <property type="entry name" value="SART-1"/>
    <property type="match status" value="1"/>
</dbReference>
<evidence type="ECO:0000313" key="5">
    <source>
        <dbReference type="EMBL" id="KAF2236642.1"/>
    </source>
</evidence>
<feature type="compositionally biased region" description="Polar residues" evidence="4">
    <location>
        <begin position="468"/>
        <end position="478"/>
    </location>
</feature>
<dbReference type="GO" id="GO:0045292">
    <property type="term" value="P:mRNA cis splicing, via spliceosome"/>
    <property type="evidence" value="ECO:0007669"/>
    <property type="project" value="TreeGrafter"/>
</dbReference>
<evidence type="ECO:0000256" key="4">
    <source>
        <dbReference type="SAM" id="MobiDB-lite"/>
    </source>
</evidence>
<feature type="compositionally biased region" description="Basic residues" evidence="4">
    <location>
        <begin position="290"/>
        <end position="301"/>
    </location>
</feature>
<comment type="similarity">
    <text evidence="2">Belongs to the SNU66/SART1 family.</text>
</comment>
<accession>A0A6A6HFD3</accession>
<feature type="compositionally biased region" description="Basic and acidic residues" evidence="4">
    <location>
        <begin position="621"/>
        <end position="638"/>
    </location>
</feature>
<evidence type="ECO:0000256" key="1">
    <source>
        <dbReference type="ARBA" id="ARBA00004123"/>
    </source>
</evidence>
<dbReference type="AlphaFoldDB" id="A0A6A6HFD3"/>
<feature type="compositionally biased region" description="Low complexity" evidence="4">
    <location>
        <begin position="316"/>
        <end position="328"/>
    </location>
</feature>
<gene>
    <name evidence="5" type="ORF">EV356DRAFT_498188</name>
</gene>
<dbReference type="OrthoDB" id="5583at2759"/>
<feature type="compositionally biased region" description="Basic residues" evidence="4">
    <location>
        <begin position="611"/>
        <end position="620"/>
    </location>
</feature>
<organism evidence="5 6">
    <name type="scientific">Viridothelium virens</name>
    <name type="common">Speckled blister lichen</name>
    <name type="synonym">Trypethelium virens</name>
    <dbReference type="NCBI Taxonomy" id="1048519"/>
    <lineage>
        <taxon>Eukaryota</taxon>
        <taxon>Fungi</taxon>
        <taxon>Dikarya</taxon>
        <taxon>Ascomycota</taxon>
        <taxon>Pezizomycotina</taxon>
        <taxon>Dothideomycetes</taxon>
        <taxon>Dothideomycetes incertae sedis</taxon>
        <taxon>Trypetheliales</taxon>
        <taxon>Trypetheliaceae</taxon>
        <taxon>Viridothelium</taxon>
    </lineage>
</organism>
<protein>
    <recommendedName>
        <fullName evidence="7">SART-1 protein</fullName>
    </recommendedName>
</protein>
<feature type="region of interest" description="Disordered" evidence="4">
    <location>
        <begin position="529"/>
        <end position="575"/>
    </location>
</feature>